<name>A0A2G8TG29_9BURK</name>
<organism evidence="1 2">
    <name type="scientific">Massilia eurypsychrophila</name>
    <dbReference type="NCBI Taxonomy" id="1485217"/>
    <lineage>
        <taxon>Bacteria</taxon>
        <taxon>Pseudomonadati</taxon>
        <taxon>Pseudomonadota</taxon>
        <taxon>Betaproteobacteria</taxon>
        <taxon>Burkholderiales</taxon>
        <taxon>Oxalobacteraceae</taxon>
        <taxon>Telluria group</taxon>
        <taxon>Massilia</taxon>
    </lineage>
</organism>
<keyword evidence="2" id="KW-1185">Reference proteome</keyword>
<protein>
    <submittedName>
        <fullName evidence="1">Type VI secretion system-associated protein TagF</fullName>
    </submittedName>
</protein>
<reference evidence="1 2" key="1">
    <citation type="submission" date="2017-10" db="EMBL/GenBank/DDBJ databases">
        <title>Massilia psychrophilum sp. nov., a novel purple-pigmented bacterium isolated from Tianshan glacier, Xinjiang Municipality, China.</title>
        <authorList>
            <person name="Wang H."/>
        </authorList>
    </citation>
    <scope>NUCLEOTIDE SEQUENCE [LARGE SCALE GENOMIC DNA]</scope>
    <source>
        <strain evidence="1 2">JCM 30074</strain>
    </source>
</reference>
<dbReference type="Pfam" id="PF09867">
    <property type="entry name" value="TagF_N"/>
    <property type="match status" value="1"/>
</dbReference>
<comment type="caution">
    <text evidence="1">The sequence shown here is derived from an EMBL/GenBank/DDBJ whole genome shotgun (WGS) entry which is preliminary data.</text>
</comment>
<sequence>MVGFFGKVSTHGDFVARRLAPSFQQPWDAWLQAGLQASRQALGERWLATYLCSPIWRFALAPGVCGERACAGVLMPSVDRVGRHFPLTVASEGGAPLDQLMQQGHWYERLEELALSALGEHFSLDAFDAALCALAMPAQTKAPPAVLSFERGQAVDERLLRAIAAAALDEHSMWWSDGSAQVAPCLVVCRGLPAFAALLGASSEQAKMQG</sequence>
<dbReference type="InterPro" id="IPR038225">
    <property type="entry name" value="TagF_sf"/>
</dbReference>
<dbReference type="OrthoDB" id="9801841at2"/>
<dbReference type="PIRSF" id="PIRSF029287">
    <property type="entry name" value="UCP029287"/>
    <property type="match status" value="1"/>
</dbReference>
<evidence type="ECO:0000313" key="1">
    <source>
        <dbReference type="EMBL" id="PIL44996.1"/>
    </source>
</evidence>
<proteinExistence type="predicted"/>
<gene>
    <name evidence="1" type="ORF">CR105_11030</name>
</gene>
<dbReference type="Gene3D" id="3.40.1730.10">
    <property type="entry name" value="pa0076 domain"/>
    <property type="match status" value="1"/>
</dbReference>
<dbReference type="EMBL" id="PDOC01000005">
    <property type="protein sequence ID" value="PIL44996.1"/>
    <property type="molecule type" value="Genomic_DNA"/>
</dbReference>
<dbReference type="Proteomes" id="UP000230390">
    <property type="component" value="Unassembled WGS sequence"/>
</dbReference>
<dbReference type="NCBIfam" id="TIGR03373">
    <property type="entry name" value="VI_minor_4"/>
    <property type="match status" value="1"/>
</dbReference>
<dbReference type="AlphaFoldDB" id="A0A2G8TG29"/>
<accession>A0A2G8TG29</accession>
<dbReference type="RefSeq" id="WP_099788500.1">
    <property type="nucleotide sequence ID" value="NZ_JBHLYV010000032.1"/>
</dbReference>
<dbReference type="InterPro" id="IPR017748">
    <property type="entry name" value="TagF"/>
</dbReference>
<evidence type="ECO:0000313" key="2">
    <source>
        <dbReference type="Proteomes" id="UP000230390"/>
    </source>
</evidence>